<dbReference type="GO" id="GO:0000049">
    <property type="term" value="F:tRNA binding"/>
    <property type="evidence" value="ECO:0007669"/>
    <property type="project" value="UniProtKB-UniRule"/>
</dbReference>
<comment type="caution">
    <text evidence="5">The sequence shown here is derived from an EMBL/GenBank/DDBJ whole genome shotgun (WGS) entry which is preliminary data.</text>
</comment>
<proteinExistence type="predicted"/>
<evidence type="ECO:0000313" key="6">
    <source>
        <dbReference type="Proteomes" id="UP000678228"/>
    </source>
</evidence>
<feature type="domain" description="TRNA-binding" evidence="4">
    <location>
        <begin position="6"/>
        <end position="109"/>
    </location>
</feature>
<dbReference type="PANTHER" id="PTHR11586">
    <property type="entry name" value="TRNA-AMINOACYLATION COFACTOR ARC1 FAMILY MEMBER"/>
    <property type="match status" value="1"/>
</dbReference>
<accession>A0A940WYC2</accession>
<dbReference type="PANTHER" id="PTHR11586:SF37">
    <property type="entry name" value="TRNA-BINDING DOMAIN-CONTAINING PROTEIN"/>
    <property type="match status" value="1"/>
</dbReference>
<keyword evidence="6" id="KW-1185">Reference proteome</keyword>
<name>A0A940WYC2_9BACI</name>
<evidence type="ECO:0000313" key="5">
    <source>
        <dbReference type="EMBL" id="MBP3950790.1"/>
    </source>
</evidence>
<evidence type="ECO:0000256" key="3">
    <source>
        <dbReference type="PROSITE-ProRule" id="PRU00209"/>
    </source>
</evidence>
<protein>
    <submittedName>
        <fullName evidence="5">Chaperone CsaA</fullName>
    </submittedName>
</protein>
<dbReference type="Proteomes" id="UP000678228">
    <property type="component" value="Unassembled WGS sequence"/>
</dbReference>
<dbReference type="RefSeq" id="WP_210596467.1">
    <property type="nucleotide sequence ID" value="NZ_JAGKSQ010000002.1"/>
</dbReference>
<dbReference type="NCBIfam" id="NF007496">
    <property type="entry name" value="PRK10089.1-5"/>
    <property type="match status" value="1"/>
</dbReference>
<dbReference type="AlphaFoldDB" id="A0A940WYC2"/>
<dbReference type="EMBL" id="JAGKSQ010000002">
    <property type="protein sequence ID" value="MBP3950790.1"/>
    <property type="molecule type" value="Genomic_DNA"/>
</dbReference>
<evidence type="ECO:0000256" key="1">
    <source>
        <dbReference type="ARBA" id="ARBA00022555"/>
    </source>
</evidence>
<sequence>MSTIENFLELDMRVGTVIKAQPFPEAKKPAIKLQIDFGNLGIKNSSAQITYRYNPDNLVGRQVVAIVNLPPRRIAGFKSEVLVMGGVLGQEDVVLLTTDTAVPNGTKVS</sequence>
<dbReference type="SUPFAM" id="SSF50249">
    <property type="entry name" value="Nucleic acid-binding proteins"/>
    <property type="match status" value="1"/>
</dbReference>
<organism evidence="5 6">
    <name type="scientific">Halalkalibacter suaedae</name>
    <dbReference type="NCBI Taxonomy" id="2822140"/>
    <lineage>
        <taxon>Bacteria</taxon>
        <taxon>Bacillati</taxon>
        <taxon>Bacillota</taxon>
        <taxon>Bacilli</taxon>
        <taxon>Bacillales</taxon>
        <taxon>Bacillaceae</taxon>
        <taxon>Halalkalibacter</taxon>
    </lineage>
</organism>
<dbReference type="NCBIfam" id="NF007495">
    <property type="entry name" value="PRK10089.1-4"/>
    <property type="match status" value="1"/>
</dbReference>
<reference evidence="5" key="1">
    <citation type="submission" date="2021-03" db="EMBL/GenBank/DDBJ databases">
        <title>Bacillus suaedae sp. nov., isolated from Suaeda aralocaspica.</title>
        <authorList>
            <person name="Lei R.F.R."/>
        </authorList>
    </citation>
    <scope>NUCLEOTIDE SEQUENCE</scope>
    <source>
        <strain evidence="5">YZJH907-2</strain>
    </source>
</reference>
<gene>
    <name evidence="5" type="primary">csaA</name>
    <name evidence="5" type="ORF">J7W16_06550</name>
</gene>
<dbReference type="InterPro" id="IPR051270">
    <property type="entry name" value="Tyrosine-tRNA_ligase_regulator"/>
</dbReference>
<dbReference type="InterPro" id="IPR012340">
    <property type="entry name" value="NA-bd_OB-fold"/>
</dbReference>
<keyword evidence="2 3" id="KW-0694">RNA-binding</keyword>
<dbReference type="NCBIfam" id="NF007494">
    <property type="entry name" value="PRK10089.1-3"/>
    <property type="match status" value="1"/>
</dbReference>
<evidence type="ECO:0000256" key="2">
    <source>
        <dbReference type="ARBA" id="ARBA00022884"/>
    </source>
</evidence>
<dbReference type="Gene3D" id="2.40.50.140">
    <property type="entry name" value="Nucleic acid-binding proteins"/>
    <property type="match status" value="1"/>
</dbReference>
<dbReference type="InterPro" id="IPR008231">
    <property type="entry name" value="CsaA"/>
</dbReference>
<dbReference type="NCBIfam" id="TIGR02222">
    <property type="entry name" value="chap_CsaA"/>
    <property type="match status" value="1"/>
</dbReference>
<dbReference type="InterPro" id="IPR002547">
    <property type="entry name" value="tRNA-bd_dom"/>
</dbReference>
<keyword evidence="1 3" id="KW-0820">tRNA-binding</keyword>
<evidence type="ECO:0000259" key="4">
    <source>
        <dbReference type="PROSITE" id="PS50886"/>
    </source>
</evidence>
<dbReference type="Pfam" id="PF01588">
    <property type="entry name" value="tRNA_bind"/>
    <property type="match status" value="1"/>
</dbReference>
<dbReference type="FunFam" id="2.40.50.140:FF:000165">
    <property type="entry name" value="Chaperone CsaA"/>
    <property type="match status" value="1"/>
</dbReference>
<dbReference type="PROSITE" id="PS50886">
    <property type="entry name" value="TRBD"/>
    <property type="match status" value="1"/>
</dbReference>
<dbReference type="CDD" id="cd02798">
    <property type="entry name" value="tRNA_bind_CsaA"/>
    <property type="match status" value="1"/>
</dbReference>